<feature type="region of interest" description="Disordered" evidence="1">
    <location>
        <begin position="325"/>
        <end position="411"/>
    </location>
</feature>
<reference evidence="5" key="1">
    <citation type="journal article" date="2019" name="Int. J. Syst. Evol. Microbiol.">
        <title>The Global Catalogue of Microorganisms (GCM) 10K type strain sequencing project: providing services to taxonomists for standard genome sequencing and annotation.</title>
        <authorList>
            <consortium name="The Broad Institute Genomics Platform"/>
            <consortium name="The Broad Institute Genome Sequencing Center for Infectious Disease"/>
            <person name="Wu L."/>
            <person name="Ma J."/>
        </authorList>
    </citation>
    <scope>NUCLEOTIDE SEQUENCE [LARGE SCALE GENOMIC DNA]</scope>
    <source>
        <strain evidence="5">ZS-22-S1</strain>
    </source>
</reference>
<evidence type="ECO:0000259" key="2">
    <source>
        <dbReference type="Pfam" id="PF02470"/>
    </source>
</evidence>
<dbReference type="Pfam" id="PF02470">
    <property type="entry name" value="MlaD"/>
    <property type="match status" value="1"/>
</dbReference>
<dbReference type="EMBL" id="JBHSIS010000004">
    <property type="protein sequence ID" value="MFC4853824.1"/>
    <property type="molecule type" value="Genomic_DNA"/>
</dbReference>
<keyword evidence="5" id="KW-1185">Reference proteome</keyword>
<dbReference type="InterPro" id="IPR024516">
    <property type="entry name" value="Mce_C"/>
</dbReference>
<dbReference type="PANTHER" id="PTHR33371">
    <property type="entry name" value="INTERMEMBRANE PHOSPHOLIPID TRANSPORT SYSTEM BINDING PROTEIN MLAD-RELATED"/>
    <property type="match status" value="1"/>
</dbReference>
<evidence type="ECO:0000259" key="3">
    <source>
        <dbReference type="Pfam" id="PF11887"/>
    </source>
</evidence>
<dbReference type="RefSeq" id="WP_378055796.1">
    <property type="nucleotide sequence ID" value="NZ_JBHSIS010000004.1"/>
</dbReference>
<evidence type="ECO:0000313" key="4">
    <source>
        <dbReference type="EMBL" id="MFC4853824.1"/>
    </source>
</evidence>
<evidence type="ECO:0000313" key="5">
    <source>
        <dbReference type="Proteomes" id="UP001595859"/>
    </source>
</evidence>
<evidence type="ECO:0000256" key="1">
    <source>
        <dbReference type="SAM" id="MobiDB-lite"/>
    </source>
</evidence>
<accession>A0ABV9S2F9</accession>
<dbReference type="NCBIfam" id="TIGR00996">
    <property type="entry name" value="Mtu_fam_mce"/>
    <property type="match status" value="1"/>
</dbReference>
<proteinExistence type="predicted"/>
<gene>
    <name evidence="4" type="ORF">ACFPCV_09930</name>
</gene>
<feature type="domain" description="Mce/MlaD" evidence="2">
    <location>
        <begin position="38"/>
        <end position="114"/>
    </location>
</feature>
<dbReference type="InterPro" id="IPR005693">
    <property type="entry name" value="Mce"/>
</dbReference>
<dbReference type="Pfam" id="PF11887">
    <property type="entry name" value="Mce4_CUP1"/>
    <property type="match status" value="1"/>
</dbReference>
<dbReference type="InterPro" id="IPR003399">
    <property type="entry name" value="Mce/MlaD"/>
</dbReference>
<dbReference type="PANTHER" id="PTHR33371:SF16">
    <property type="entry name" value="MCE-FAMILY PROTEIN MCE3F"/>
    <property type="match status" value="1"/>
</dbReference>
<dbReference type="Proteomes" id="UP001595859">
    <property type="component" value="Unassembled WGS sequence"/>
</dbReference>
<comment type="caution">
    <text evidence="4">The sequence shown here is derived from an EMBL/GenBank/DDBJ whole genome shotgun (WGS) entry which is preliminary data.</text>
</comment>
<feature type="domain" description="Mammalian cell entry C-terminal" evidence="3">
    <location>
        <begin position="122"/>
        <end position="294"/>
    </location>
</feature>
<dbReference type="InterPro" id="IPR052336">
    <property type="entry name" value="MlaD_Phospholipid_Transporter"/>
</dbReference>
<protein>
    <submittedName>
        <fullName evidence="4">MCE family protein</fullName>
    </submittedName>
</protein>
<organism evidence="4 5">
    <name type="scientific">Actinophytocola glycyrrhizae</name>
    <dbReference type="NCBI Taxonomy" id="2044873"/>
    <lineage>
        <taxon>Bacteria</taxon>
        <taxon>Bacillati</taxon>
        <taxon>Actinomycetota</taxon>
        <taxon>Actinomycetes</taxon>
        <taxon>Pseudonocardiales</taxon>
        <taxon>Pseudonocardiaceae</taxon>
    </lineage>
</organism>
<sequence length="421" mass="44199">MLTRQVRLQLIAFLVIAVLAVTYAAFRFTDLGRVFGADGYTVRMNLDESGGIFTNAEVTYRGYNVGRVGEIHLTEEGIQVDLNIDPDAPRIPSNLDAVVANRSAVGEQYVDLRPRENEGPYLSDASVIAADRTVTPVGTDTIIRDLDSLASSVPTDSLRTVVDELDRAFAGTGDDLQVLLDSTRDFTSMARQHLPQTIALIQDGGTVLDTQNAQAGNITSFANDLNLLAEQLRTSDPDLRRLIAEGPKVASQVTNLLAESGPGLGVTIANLLTTSDILRARKDGLEYLLVAYPLLSAAGQGLLADDPGQAHLGLALNLFNPPPCTAGYENTQRRDGNELAPPAQGTPPETYCAEPPGSPINVRGSANAPFGGKPVAQDQPVVPPGGDGTQQPVSPLDGLPGTVSLPGGGQPGLAALLGLPG</sequence>
<name>A0ABV9S2F9_9PSEU</name>